<dbReference type="OrthoDB" id="1890443at2759"/>
<evidence type="ECO:0000313" key="6">
    <source>
        <dbReference type="EMBL" id="GAU30020.1"/>
    </source>
</evidence>
<evidence type="ECO:0000256" key="4">
    <source>
        <dbReference type="SAM" id="SignalP"/>
    </source>
</evidence>
<evidence type="ECO:0000256" key="3">
    <source>
        <dbReference type="ARBA" id="ARBA00023157"/>
    </source>
</evidence>
<dbReference type="Proteomes" id="UP000242715">
    <property type="component" value="Unassembled WGS sequence"/>
</dbReference>
<organism evidence="6 7">
    <name type="scientific">Trifolium subterraneum</name>
    <name type="common">Subterranean clover</name>
    <dbReference type="NCBI Taxonomy" id="3900"/>
    <lineage>
        <taxon>Eukaryota</taxon>
        <taxon>Viridiplantae</taxon>
        <taxon>Streptophyta</taxon>
        <taxon>Embryophyta</taxon>
        <taxon>Tracheophyta</taxon>
        <taxon>Spermatophyta</taxon>
        <taxon>Magnoliopsida</taxon>
        <taxon>eudicotyledons</taxon>
        <taxon>Gunneridae</taxon>
        <taxon>Pentapetalae</taxon>
        <taxon>rosids</taxon>
        <taxon>fabids</taxon>
        <taxon>Fabales</taxon>
        <taxon>Fabaceae</taxon>
        <taxon>Papilionoideae</taxon>
        <taxon>50 kb inversion clade</taxon>
        <taxon>NPAAA clade</taxon>
        <taxon>Hologalegina</taxon>
        <taxon>IRL clade</taxon>
        <taxon>Trifolieae</taxon>
        <taxon>Trifolium</taxon>
    </lineage>
</organism>
<proteinExistence type="inferred from homology"/>
<dbReference type="InterPro" id="IPR036312">
    <property type="entry name" value="Bifun_inhib/LTP/seed_sf"/>
</dbReference>
<name>A0A2Z6N1S4_TRISU</name>
<dbReference type="GO" id="GO:0006869">
    <property type="term" value="P:lipid transport"/>
    <property type="evidence" value="ECO:0007669"/>
    <property type="project" value="InterPro"/>
</dbReference>
<sequence>MMASSMLIKVTCLAVICLILGIPLANATLSCDEIETSLAPCIEYVKNPGPSVPAACCDGFRIVYEAQCKDKDLCKCSDFIKRKMPEVNDPAFFDIPNNCGLKLPYCPTIFALPIAMDCD</sequence>
<evidence type="ECO:0000256" key="1">
    <source>
        <dbReference type="ARBA" id="ARBA00009748"/>
    </source>
</evidence>
<evidence type="ECO:0000256" key="2">
    <source>
        <dbReference type="ARBA" id="ARBA00022729"/>
    </source>
</evidence>
<evidence type="ECO:0000259" key="5">
    <source>
        <dbReference type="Pfam" id="PF00234"/>
    </source>
</evidence>
<feature type="chain" id="PRO_5016280808" description="Bifunctional inhibitor/plant lipid transfer protein/seed storage helical domain-containing protein" evidence="4">
    <location>
        <begin position="28"/>
        <end position="119"/>
    </location>
</feature>
<dbReference type="PRINTS" id="PR00382">
    <property type="entry name" value="LIPIDTRNSFER"/>
</dbReference>
<gene>
    <name evidence="6" type="ORF">TSUD_161060</name>
</gene>
<dbReference type="GO" id="GO:0008289">
    <property type="term" value="F:lipid binding"/>
    <property type="evidence" value="ECO:0007669"/>
    <property type="project" value="InterPro"/>
</dbReference>
<keyword evidence="2 4" id="KW-0732">Signal</keyword>
<accession>A0A2Z6N1S4</accession>
<dbReference type="Gene3D" id="1.10.110.10">
    <property type="entry name" value="Plant lipid-transfer and hydrophobic proteins"/>
    <property type="match status" value="1"/>
</dbReference>
<dbReference type="PANTHER" id="PTHR33076">
    <property type="entry name" value="NON-SPECIFIC LIPID-TRANSFER PROTEIN 2-RELATED"/>
    <property type="match status" value="1"/>
</dbReference>
<feature type="domain" description="Bifunctional inhibitor/plant lipid transfer protein/seed storage helical" evidence="5">
    <location>
        <begin position="31"/>
        <end position="106"/>
    </location>
</feature>
<dbReference type="AlphaFoldDB" id="A0A2Z6N1S4"/>
<dbReference type="InterPro" id="IPR000528">
    <property type="entry name" value="Plant_nsLTP"/>
</dbReference>
<feature type="signal peptide" evidence="4">
    <location>
        <begin position="1"/>
        <end position="27"/>
    </location>
</feature>
<evidence type="ECO:0000313" key="7">
    <source>
        <dbReference type="Proteomes" id="UP000242715"/>
    </source>
</evidence>
<dbReference type="EMBL" id="DF973413">
    <property type="protein sequence ID" value="GAU30020.1"/>
    <property type="molecule type" value="Genomic_DNA"/>
</dbReference>
<reference evidence="7" key="1">
    <citation type="journal article" date="2017" name="Front. Plant Sci.">
        <title>Climate Clever Clovers: New Paradigm to Reduce the Environmental Footprint of Ruminants by Breeding Low Methanogenic Forages Utilizing Haplotype Variation.</title>
        <authorList>
            <person name="Kaur P."/>
            <person name="Appels R."/>
            <person name="Bayer P.E."/>
            <person name="Keeble-Gagnere G."/>
            <person name="Wang J."/>
            <person name="Hirakawa H."/>
            <person name="Shirasawa K."/>
            <person name="Vercoe P."/>
            <person name="Stefanova K."/>
            <person name="Durmic Z."/>
            <person name="Nichols P."/>
            <person name="Revell C."/>
            <person name="Isobe S.N."/>
            <person name="Edwards D."/>
            <person name="Erskine W."/>
        </authorList>
    </citation>
    <scope>NUCLEOTIDE SEQUENCE [LARGE SCALE GENOMIC DNA]</scope>
    <source>
        <strain evidence="7">cv. Daliak</strain>
    </source>
</reference>
<dbReference type="InterPro" id="IPR016140">
    <property type="entry name" value="Bifunc_inhib/LTP/seed_store"/>
</dbReference>
<dbReference type="Pfam" id="PF00234">
    <property type="entry name" value="Tryp_alpha_amyl"/>
    <property type="match status" value="1"/>
</dbReference>
<keyword evidence="7" id="KW-1185">Reference proteome</keyword>
<dbReference type="SUPFAM" id="SSF47699">
    <property type="entry name" value="Bifunctional inhibitor/lipid-transfer protein/seed storage 2S albumin"/>
    <property type="match status" value="1"/>
</dbReference>
<comment type="similarity">
    <text evidence="1">Belongs to the plant LTP family.</text>
</comment>
<protein>
    <recommendedName>
        <fullName evidence="5">Bifunctional inhibitor/plant lipid transfer protein/seed storage helical domain-containing protein</fullName>
    </recommendedName>
</protein>
<keyword evidence="3" id="KW-1015">Disulfide bond</keyword>